<sequence length="100" mass="11019">MTKRVDWEFVSELGKRIERSAEAHMPRAKQLAADAQNDMMGAGSGGGMFVVAAFFFGAEYVERSYEIKQEVSVEINEAAQKTSKNWAYAEGTAPMPGVPR</sequence>
<name>A0ABV7YI38_9ACTN</name>
<evidence type="ECO:0000313" key="2">
    <source>
        <dbReference type="EMBL" id="MFC3764538.1"/>
    </source>
</evidence>
<keyword evidence="1" id="KW-0812">Transmembrane</keyword>
<keyword evidence="1" id="KW-1133">Transmembrane helix</keyword>
<evidence type="ECO:0000256" key="1">
    <source>
        <dbReference type="SAM" id="Phobius"/>
    </source>
</evidence>
<feature type="transmembrane region" description="Helical" evidence="1">
    <location>
        <begin position="39"/>
        <end position="58"/>
    </location>
</feature>
<gene>
    <name evidence="2" type="ORF">ACFOUW_27120</name>
</gene>
<reference evidence="3" key="1">
    <citation type="journal article" date="2019" name="Int. J. Syst. Evol. Microbiol.">
        <title>The Global Catalogue of Microorganisms (GCM) 10K type strain sequencing project: providing services to taxonomists for standard genome sequencing and annotation.</title>
        <authorList>
            <consortium name="The Broad Institute Genomics Platform"/>
            <consortium name="The Broad Institute Genome Sequencing Center for Infectious Disease"/>
            <person name="Wu L."/>
            <person name="Ma J."/>
        </authorList>
    </citation>
    <scope>NUCLEOTIDE SEQUENCE [LARGE SCALE GENOMIC DNA]</scope>
    <source>
        <strain evidence="3">CGMCC 4.7241</strain>
    </source>
</reference>
<keyword evidence="3" id="KW-1185">Reference proteome</keyword>
<comment type="caution">
    <text evidence="2">The sequence shown here is derived from an EMBL/GenBank/DDBJ whole genome shotgun (WGS) entry which is preliminary data.</text>
</comment>
<protein>
    <submittedName>
        <fullName evidence="2">Uncharacterized protein</fullName>
    </submittedName>
</protein>
<proteinExistence type="predicted"/>
<organism evidence="2 3">
    <name type="scientific">Tenggerimyces flavus</name>
    <dbReference type="NCBI Taxonomy" id="1708749"/>
    <lineage>
        <taxon>Bacteria</taxon>
        <taxon>Bacillati</taxon>
        <taxon>Actinomycetota</taxon>
        <taxon>Actinomycetes</taxon>
        <taxon>Propionibacteriales</taxon>
        <taxon>Nocardioidaceae</taxon>
        <taxon>Tenggerimyces</taxon>
    </lineage>
</organism>
<dbReference type="Proteomes" id="UP001595699">
    <property type="component" value="Unassembled WGS sequence"/>
</dbReference>
<dbReference type="RefSeq" id="WP_205121470.1">
    <property type="nucleotide sequence ID" value="NZ_JAFBCM010000001.1"/>
</dbReference>
<evidence type="ECO:0000313" key="3">
    <source>
        <dbReference type="Proteomes" id="UP001595699"/>
    </source>
</evidence>
<dbReference type="EMBL" id="JBHRZH010000027">
    <property type="protein sequence ID" value="MFC3764538.1"/>
    <property type="molecule type" value="Genomic_DNA"/>
</dbReference>
<keyword evidence="1" id="KW-0472">Membrane</keyword>
<accession>A0ABV7YI38</accession>